<evidence type="ECO:0000313" key="2">
    <source>
        <dbReference type="Proteomes" id="UP000297951"/>
    </source>
</evidence>
<dbReference type="Proteomes" id="UP000297951">
    <property type="component" value="Unassembled WGS sequence"/>
</dbReference>
<accession>A0A4Y9F137</accession>
<comment type="caution">
    <text evidence="1">The sequence shown here is derived from an EMBL/GenBank/DDBJ whole genome shotgun (WGS) entry which is preliminary data.</text>
</comment>
<name>A0A4Y9F137_9MICC</name>
<dbReference type="EMBL" id="SPQC01000106">
    <property type="protein sequence ID" value="TFU18918.1"/>
    <property type="molecule type" value="Genomic_DNA"/>
</dbReference>
<dbReference type="AlphaFoldDB" id="A0A4Y9F137"/>
<reference evidence="1 2" key="1">
    <citation type="submission" date="2019-03" db="EMBL/GenBank/DDBJ databases">
        <title>Diversity of the mouse oral microbiome.</title>
        <authorList>
            <person name="Joseph S."/>
            <person name="Aduse-Opoku J."/>
            <person name="Curtis M."/>
            <person name="Wade W."/>
            <person name="Hashim A."/>
        </authorList>
    </citation>
    <scope>NUCLEOTIDE SEQUENCE [LARGE SCALE GENOMIC DNA]</scope>
    <source>
        <strain evidence="2">irhom_31</strain>
    </source>
</reference>
<evidence type="ECO:0000313" key="1">
    <source>
        <dbReference type="EMBL" id="TFU18918.1"/>
    </source>
</evidence>
<organism evidence="1 2">
    <name type="scientific">Rothia nasimurium</name>
    <dbReference type="NCBI Taxonomy" id="85336"/>
    <lineage>
        <taxon>Bacteria</taxon>
        <taxon>Bacillati</taxon>
        <taxon>Actinomycetota</taxon>
        <taxon>Actinomycetes</taxon>
        <taxon>Micrococcales</taxon>
        <taxon>Micrococcaceae</taxon>
        <taxon>Rothia</taxon>
    </lineage>
</organism>
<protein>
    <submittedName>
        <fullName evidence="1">Uncharacterized protein</fullName>
    </submittedName>
</protein>
<sequence length="112" mass="12398">MKIEIPLFDQAEENPTGEVIDLTFTEHGYLSAETVRSIVQGTAERVVLQEVSLGLLEQPWFWSVALATGAKELELMLDEGESLGWVERSLKRVSSVAQEVLPGCWGLKTVIP</sequence>
<proteinExistence type="predicted"/>
<dbReference type="RefSeq" id="WP_135014062.1">
    <property type="nucleotide sequence ID" value="NZ_JADGLK010000106.1"/>
</dbReference>
<gene>
    <name evidence="1" type="ORF">E4U03_12585</name>
</gene>